<protein>
    <submittedName>
        <fullName evidence="2">Uncharacterized protein</fullName>
    </submittedName>
</protein>
<keyword evidence="1" id="KW-0732">Signal</keyword>
<evidence type="ECO:0000313" key="2">
    <source>
        <dbReference type="EMBL" id="KAG8454706.1"/>
    </source>
</evidence>
<dbReference type="AlphaFoldDB" id="A0A8T2KK04"/>
<proteinExistence type="predicted"/>
<organism evidence="2 3">
    <name type="scientific">Hymenochirus boettgeri</name>
    <name type="common">Congo dwarf clawed frog</name>
    <dbReference type="NCBI Taxonomy" id="247094"/>
    <lineage>
        <taxon>Eukaryota</taxon>
        <taxon>Metazoa</taxon>
        <taxon>Chordata</taxon>
        <taxon>Craniata</taxon>
        <taxon>Vertebrata</taxon>
        <taxon>Euteleostomi</taxon>
        <taxon>Amphibia</taxon>
        <taxon>Batrachia</taxon>
        <taxon>Anura</taxon>
        <taxon>Pipoidea</taxon>
        <taxon>Pipidae</taxon>
        <taxon>Pipinae</taxon>
        <taxon>Hymenochirus</taxon>
    </lineage>
</organism>
<comment type="caution">
    <text evidence="2">The sequence shown here is derived from an EMBL/GenBank/DDBJ whole genome shotgun (WGS) entry which is preliminary data.</text>
</comment>
<sequence length="72" mass="8420">MSCHSRNYWTSMVTKLLTHFLIQMVKIIALTQSSVLAANNRKNQSICPLNWKRSPLHCYLANHPISFLFSWQ</sequence>
<reference evidence="2" key="1">
    <citation type="thesis" date="2020" institute="ProQuest LLC" country="789 East Eisenhower Parkway, Ann Arbor, MI, USA">
        <title>Comparative Genomics and Chromosome Evolution.</title>
        <authorList>
            <person name="Mudd A.B."/>
        </authorList>
    </citation>
    <scope>NUCLEOTIDE SEQUENCE</scope>
    <source>
        <strain evidence="2">Female2</strain>
        <tissue evidence="2">Blood</tissue>
    </source>
</reference>
<feature type="signal peptide" evidence="1">
    <location>
        <begin position="1"/>
        <end position="37"/>
    </location>
</feature>
<accession>A0A8T2KK04</accession>
<feature type="chain" id="PRO_5035718957" evidence="1">
    <location>
        <begin position="38"/>
        <end position="72"/>
    </location>
</feature>
<keyword evidence="3" id="KW-1185">Reference proteome</keyword>
<evidence type="ECO:0000313" key="3">
    <source>
        <dbReference type="Proteomes" id="UP000812440"/>
    </source>
</evidence>
<gene>
    <name evidence="2" type="ORF">GDO86_001067</name>
</gene>
<name>A0A8T2KK04_9PIPI</name>
<dbReference type="EMBL" id="JAACNH010000001">
    <property type="protein sequence ID" value="KAG8454706.1"/>
    <property type="molecule type" value="Genomic_DNA"/>
</dbReference>
<dbReference type="Proteomes" id="UP000812440">
    <property type="component" value="Chromosome 1"/>
</dbReference>
<evidence type="ECO:0000256" key="1">
    <source>
        <dbReference type="SAM" id="SignalP"/>
    </source>
</evidence>